<accession>A0A8D8VF27</accession>
<evidence type="ECO:0000313" key="1">
    <source>
        <dbReference type="EMBL" id="CAG6722385.1"/>
    </source>
</evidence>
<protein>
    <submittedName>
        <fullName evidence="1">Uncharacterized protein</fullName>
    </submittedName>
</protein>
<dbReference type="EMBL" id="HBUF01363714">
    <property type="protein sequence ID" value="CAG6722385.1"/>
    <property type="molecule type" value="Transcribed_RNA"/>
</dbReference>
<sequence length="243" mass="28410">MANHRFCEALQNILNLGPRYTQAKIYVIPDPYFLRFEDKGISTEITLGKLQQRECGTFIIKSIWKENLDKVLGFDVSPENTELLFYTKSQIHVYSFFNELVEEVKQIDIRRLFQDPDHTSVNVLPIHCTLQIAQCIVSTNKNQVFYVIIDINKEVLQICVELHKAQCCTWHMEIVYVLTTDGLLCKYNTFSGVLISEEFNIYSVIPRLDQQLELKHLSSTKHFFSIHTGHDHSRCKRFELFLS</sequence>
<name>A0A8D8VF27_9HEMI</name>
<organism evidence="1">
    <name type="scientific">Cacopsylla melanoneura</name>
    <dbReference type="NCBI Taxonomy" id="428564"/>
    <lineage>
        <taxon>Eukaryota</taxon>
        <taxon>Metazoa</taxon>
        <taxon>Ecdysozoa</taxon>
        <taxon>Arthropoda</taxon>
        <taxon>Hexapoda</taxon>
        <taxon>Insecta</taxon>
        <taxon>Pterygota</taxon>
        <taxon>Neoptera</taxon>
        <taxon>Paraneoptera</taxon>
        <taxon>Hemiptera</taxon>
        <taxon>Sternorrhyncha</taxon>
        <taxon>Psylloidea</taxon>
        <taxon>Psyllidae</taxon>
        <taxon>Psyllinae</taxon>
        <taxon>Cacopsylla</taxon>
    </lineage>
</organism>
<dbReference type="AlphaFoldDB" id="A0A8D8VF27"/>
<proteinExistence type="predicted"/>
<reference evidence="1" key="1">
    <citation type="submission" date="2021-05" db="EMBL/GenBank/DDBJ databases">
        <authorList>
            <person name="Alioto T."/>
            <person name="Alioto T."/>
            <person name="Gomez Garrido J."/>
        </authorList>
    </citation>
    <scope>NUCLEOTIDE SEQUENCE</scope>
</reference>